<dbReference type="SUPFAM" id="SSF56349">
    <property type="entry name" value="DNA breaking-rejoining enzymes"/>
    <property type="match status" value="1"/>
</dbReference>
<sequence>MRDGVMKRGKTWSYVIRVTDPETGVSKPKWVGGFATEEDAKAARDEARVKARRGEYVDRNSITVAEYMAEWIEAHGVEIKPKTLYMYRYLINRYILPRLGGTRLQAVRPATVTKFYREISATGGKGGKGLSPRTVEYVHAVLRKAFRDAVEVEQILPSNPVERAKRPRKRRSEPAAVWTPAQLRVFLTEVASYHRLHAFFHVAAYTGARRGELLNLRWSDVDLEAGELRISGSASFIDGQRVEGTTKSGRARTVAIDAATVAVLKGHRAMQAADRDAAGEEWRGDGKHVFTTGWGEPIHPDTVSSLMSILIRRYNNPPAGKGEQPAEPLPPARLHDLRHIHATTLLLAGVPVHVVAARLGHADPSITLRVYAHVIDEQVATVADTFADILRKAG</sequence>
<dbReference type="CDD" id="cd01189">
    <property type="entry name" value="INT_ICEBs1_C_like"/>
    <property type="match status" value="1"/>
</dbReference>
<dbReference type="InterPro" id="IPR013762">
    <property type="entry name" value="Integrase-like_cat_sf"/>
</dbReference>
<dbReference type="Gene3D" id="1.10.443.10">
    <property type="entry name" value="Intergrase catalytic core"/>
    <property type="match status" value="1"/>
</dbReference>
<feature type="domain" description="Tyr recombinase" evidence="6">
    <location>
        <begin position="173"/>
        <end position="384"/>
    </location>
</feature>
<dbReference type="InterPro" id="IPR002104">
    <property type="entry name" value="Integrase_catalytic"/>
</dbReference>
<evidence type="ECO:0000313" key="8">
    <source>
        <dbReference type="EMBL" id="MFD0800289.1"/>
    </source>
</evidence>
<evidence type="ECO:0000256" key="3">
    <source>
        <dbReference type="ARBA" id="ARBA00023125"/>
    </source>
</evidence>
<keyword evidence="9" id="KW-1185">Reference proteome</keyword>
<dbReference type="InterPro" id="IPR050090">
    <property type="entry name" value="Tyrosine_recombinase_XerCD"/>
</dbReference>
<evidence type="ECO:0000256" key="1">
    <source>
        <dbReference type="ARBA" id="ARBA00008857"/>
    </source>
</evidence>
<accession>A0ABW3BB30</accession>
<protein>
    <submittedName>
        <fullName evidence="8">Tyrosine-type recombinase/integrase</fullName>
    </submittedName>
</protein>
<dbReference type="PANTHER" id="PTHR30349:SF41">
    <property type="entry name" value="INTEGRASE_RECOMBINASE PROTEIN MJ0367-RELATED"/>
    <property type="match status" value="1"/>
</dbReference>
<dbReference type="Pfam" id="PF14657">
    <property type="entry name" value="Arm-DNA-bind_4"/>
    <property type="match status" value="1"/>
</dbReference>
<comment type="caution">
    <text evidence="8">The sequence shown here is derived from an EMBL/GenBank/DDBJ whole genome shotgun (WGS) entry which is preliminary data.</text>
</comment>
<dbReference type="Proteomes" id="UP001596956">
    <property type="component" value="Unassembled WGS sequence"/>
</dbReference>
<organism evidence="8 9">
    <name type="scientific">Streptomonospora algeriensis</name>
    <dbReference type="NCBI Taxonomy" id="995084"/>
    <lineage>
        <taxon>Bacteria</taxon>
        <taxon>Bacillati</taxon>
        <taxon>Actinomycetota</taxon>
        <taxon>Actinomycetes</taxon>
        <taxon>Streptosporangiales</taxon>
        <taxon>Nocardiopsidaceae</taxon>
        <taxon>Streptomonospora</taxon>
    </lineage>
</organism>
<reference evidence="9" key="1">
    <citation type="journal article" date="2019" name="Int. J. Syst. Evol. Microbiol.">
        <title>The Global Catalogue of Microorganisms (GCM) 10K type strain sequencing project: providing services to taxonomists for standard genome sequencing and annotation.</title>
        <authorList>
            <consortium name="The Broad Institute Genomics Platform"/>
            <consortium name="The Broad Institute Genome Sequencing Center for Infectious Disease"/>
            <person name="Wu L."/>
            <person name="Ma J."/>
        </authorList>
    </citation>
    <scope>NUCLEOTIDE SEQUENCE [LARGE SCALE GENOMIC DNA]</scope>
    <source>
        <strain evidence="9">CCUG 63369</strain>
    </source>
</reference>
<proteinExistence type="inferred from homology"/>
<keyword evidence="4" id="KW-0233">DNA recombination</keyword>
<dbReference type="Gene3D" id="1.10.150.130">
    <property type="match status" value="1"/>
</dbReference>
<evidence type="ECO:0000256" key="2">
    <source>
        <dbReference type="ARBA" id="ARBA00022908"/>
    </source>
</evidence>
<keyword evidence="2" id="KW-0229">DNA integration</keyword>
<evidence type="ECO:0000313" key="9">
    <source>
        <dbReference type="Proteomes" id="UP001596956"/>
    </source>
</evidence>
<dbReference type="InterPro" id="IPR011010">
    <property type="entry name" value="DNA_brk_join_enz"/>
</dbReference>
<dbReference type="InterPro" id="IPR028259">
    <property type="entry name" value="AP2-like_int_N"/>
</dbReference>
<dbReference type="InterPro" id="IPR004107">
    <property type="entry name" value="Integrase_SAM-like_N"/>
</dbReference>
<evidence type="ECO:0000259" key="7">
    <source>
        <dbReference type="PROSITE" id="PS51900"/>
    </source>
</evidence>
<dbReference type="PROSITE" id="PS51898">
    <property type="entry name" value="TYR_RECOMBINASE"/>
    <property type="match status" value="1"/>
</dbReference>
<keyword evidence="3 5" id="KW-0238">DNA-binding</keyword>
<name>A0ABW3BB30_9ACTN</name>
<gene>
    <name evidence="8" type="ORF">ACFQZU_03020</name>
</gene>
<dbReference type="PROSITE" id="PS51900">
    <property type="entry name" value="CB"/>
    <property type="match status" value="1"/>
</dbReference>
<dbReference type="InterPro" id="IPR010998">
    <property type="entry name" value="Integrase_recombinase_N"/>
</dbReference>
<evidence type="ECO:0000259" key="6">
    <source>
        <dbReference type="PROSITE" id="PS51898"/>
    </source>
</evidence>
<dbReference type="EMBL" id="JBHTHR010000038">
    <property type="protein sequence ID" value="MFD0800289.1"/>
    <property type="molecule type" value="Genomic_DNA"/>
</dbReference>
<dbReference type="Pfam" id="PF14659">
    <property type="entry name" value="Phage_int_SAM_3"/>
    <property type="match status" value="1"/>
</dbReference>
<feature type="domain" description="Core-binding (CB)" evidence="7">
    <location>
        <begin position="62"/>
        <end position="150"/>
    </location>
</feature>
<evidence type="ECO:0000256" key="5">
    <source>
        <dbReference type="PROSITE-ProRule" id="PRU01248"/>
    </source>
</evidence>
<evidence type="ECO:0000256" key="4">
    <source>
        <dbReference type="ARBA" id="ARBA00023172"/>
    </source>
</evidence>
<dbReference type="PANTHER" id="PTHR30349">
    <property type="entry name" value="PHAGE INTEGRASE-RELATED"/>
    <property type="match status" value="1"/>
</dbReference>
<dbReference type="InterPro" id="IPR044068">
    <property type="entry name" value="CB"/>
</dbReference>
<comment type="similarity">
    <text evidence="1">Belongs to the 'phage' integrase family.</text>
</comment>
<dbReference type="Pfam" id="PF00589">
    <property type="entry name" value="Phage_integrase"/>
    <property type="match status" value="1"/>
</dbReference>